<dbReference type="OrthoDB" id="9771372at2"/>
<dbReference type="GO" id="GO:0051536">
    <property type="term" value="F:iron-sulfur cluster binding"/>
    <property type="evidence" value="ECO:0007669"/>
    <property type="project" value="UniProtKB-KW"/>
</dbReference>
<dbReference type="PANTHER" id="PTHR30224">
    <property type="entry name" value="ELECTRON TRANSPORT PROTEIN"/>
    <property type="match status" value="1"/>
</dbReference>
<dbReference type="GO" id="GO:0046872">
    <property type="term" value="F:metal ion binding"/>
    <property type="evidence" value="ECO:0007669"/>
    <property type="project" value="UniProtKB-KW"/>
</dbReference>
<keyword evidence="9" id="KW-1185">Reference proteome</keyword>
<feature type="transmembrane region" description="Helical" evidence="7">
    <location>
        <begin position="416"/>
        <end position="441"/>
    </location>
</feature>
<dbReference type="EMBL" id="AENY02000002">
    <property type="protein sequence ID" value="EKP95644.1"/>
    <property type="molecule type" value="Genomic_DNA"/>
</dbReference>
<dbReference type="InterPro" id="IPR017900">
    <property type="entry name" value="4Fe4S_Fe_S_CS"/>
</dbReference>
<evidence type="ECO:0000256" key="2">
    <source>
        <dbReference type="ARBA" id="ARBA00022475"/>
    </source>
</evidence>
<evidence type="ECO:0000256" key="1">
    <source>
        <dbReference type="ARBA" id="ARBA00004236"/>
    </source>
</evidence>
<dbReference type="InterPro" id="IPR052378">
    <property type="entry name" value="NosR_regulator"/>
</dbReference>
<evidence type="ECO:0000313" key="8">
    <source>
        <dbReference type="EMBL" id="EKP95644.1"/>
    </source>
</evidence>
<feature type="transmembrane region" description="Helical" evidence="7">
    <location>
        <begin position="142"/>
        <end position="163"/>
    </location>
</feature>
<protein>
    <recommendedName>
        <fullName evidence="10">FesM</fullName>
    </recommendedName>
</protein>
<feature type="transmembrane region" description="Helical" evidence="7">
    <location>
        <begin position="275"/>
        <end position="294"/>
    </location>
</feature>
<proteinExistence type="predicted"/>
<name>K6Q3J2_9FIRM</name>
<reference evidence="8" key="1">
    <citation type="submission" date="2010-10" db="EMBL/GenBank/DDBJ databases">
        <authorList>
            <consortium name="US DOE Joint Genome Institute (JGI-PGF)"/>
            <person name="Lucas S."/>
            <person name="Copeland A."/>
            <person name="Lapidus A."/>
            <person name="Bruce D."/>
            <person name="Goodwin L."/>
            <person name="Pitluck S."/>
            <person name="Kyrpides N."/>
            <person name="Mavromatis K."/>
            <person name="Detter J.C."/>
            <person name="Han C."/>
            <person name="Land M."/>
            <person name="Hauser L."/>
            <person name="Markowitz V."/>
            <person name="Cheng J.-F."/>
            <person name="Hugenholtz P."/>
            <person name="Woyke T."/>
            <person name="Wu D."/>
            <person name="Pukall R."/>
            <person name="Wahrenburg C."/>
            <person name="Brambilla E."/>
            <person name="Klenk H.-P."/>
            <person name="Eisen J.A."/>
        </authorList>
    </citation>
    <scope>NUCLEOTIDE SEQUENCE [LARGE SCALE GENOMIC DNA]</scope>
    <source>
        <strain evidence="8">DSM 13965</strain>
    </source>
</reference>
<keyword evidence="4" id="KW-0408">Iron</keyword>
<dbReference type="PANTHER" id="PTHR30224:SF4">
    <property type="entry name" value="ELECTRON TRANSPORT PROTEIN YCCM-RELATED"/>
    <property type="match status" value="1"/>
</dbReference>
<comment type="subcellular location">
    <subcellularLocation>
        <location evidence="1">Cell membrane</location>
    </subcellularLocation>
</comment>
<keyword evidence="6 7" id="KW-0472">Membrane</keyword>
<evidence type="ECO:0000313" key="9">
    <source>
        <dbReference type="Proteomes" id="UP000005710"/>
    </source>
</evidence>
<dbReference type="STRING" id="867903.ThesuDRAFT_01401"/>
<evidence type="ECO:0000256" key="4">
    <source>
        <dbReference type="ARBA" id="ARBA00023004"/>
    </source>
</evidence>
<dbReference type="HOGENOM" id="CLU_017386_1_0_9"/>
<feature type="transmembrane region" description="Helical" evidence="7">
    <location>
        <begin position="118"/>
        <end position="136"/>
    </location>
</feature>
<sequence length="483" mass="53242">MRGVLLQEPLPTKQGQGVDLTRLPWVGRFLRWRHARTALQIPLLLTAALVIFDGLTGPQLSPKNLAGVLPWVHWRGLVVLALLIAGNVFCMACPFMLTRRLARRFFPHGRTWPRWLRNKWLAAGLLLAFFWAYEAWDLWASPWLTAWLAVGYFVASFVIDAVFAGAPFCKYVCPIGQFNFVNAIHSPFEVAVRDPDVCAACRTKDCIKGRDGIPGCELGLFQQAKAGNLDCTFCLDCVHACPYSNVGVLARVPAAELWMDTRRAGIGRLSLRPDLAWLVLALTAAAFVNAFGMVSPVYALQEWLASTVGLGADGPAWGIIFVTGMLVVPVLVVGGAAGMTRWLTGTREPLLRVATRYTYALAPMGFGMWLAHYLFHFLSGALTIVPVTQSFVLDVTGKPLLGSPAWQLAALLPRPWLLPLEIVLLTAGFTLSLVTVYFIALDQWSDRRAAARAALPWVALLLILMTAGLWLLQQPMDMRGTMM</sequence>
<keyword evidence="7" id="KW-1133">Transmembrane helix</keyword>
<keyword evidence="5" id="KW-0411">Iron-sulfur</keyword>
<keyword evidence="3" id="KW-0479">Metal-binding</keyword>
<accession>K6Q3J2</accession>
<feature type="transmembrane region" description="Helical" evidence="7">
    <location>
        <begin position="38"/>
        <end position="57"/>
    </location>
</feature>
<evidence type="ECO:0000256" key="7">
    <source>
        <dbReference type="SAM" id="Phobius"/>
    </source>
</evidence>
<keyword evidence="2" id="KW-1003">Cell membrane</keyword>
<dbReference type="eggNOG" id="COG0348">
    <property type="taxonomic scope" value="Bacteria"/>
</dbReference>
<comment type="caution">
    <text evidence="8">The sequence shown here is derived from an EMBL/GenBank/DDBJ whole genome shotgun (WGS) entry which is preliminary data.</text>
</comment>
<dbReference type="AlphaFoldDB" id="K6Q3J2"/>
<keyword evidence="7" id="KW-0812">Transmembrane</keyword>
<evidence type="ECO:0000256" key="5">
    <source>
        <dbReference type="ARBA" id="ARBA00023014"/>
    </source>
</evidence>
<feature type="transmembrane region" description="Helical" evidence="7">
    <location>
        <begin position="453"/>
        <end position="473"/>
    </location>
</feature>
<organism evidence="8 9">
    <name type="scientific">Thermaerobacter subterraneus DSM 13965</name>
    <dbReference type="NCBI Taxonomy" id="867903"/>
    <lineage>
        <taxon>Bacteria</taxon>
        <taxon>Bacillati</taxon>
        <taxon>Bacillota</taxon>
        <taxon>Clostridia</taxon>
        <taxon>Eubacteriales</taxon>
        <taxon>Clostridiales Family XVII. Incertae Sedis</taxon>
        <taxon>Thermaerobacter</taxon>
    </lineage>
</organism>
<dbReference type="GO" id="GO:0005886">
    <property type="term" value="C:plasma membrane"/>
    <property type="evidence" value="ECO:0007669"/>
    <property type="project" value="UniProtKB-SubCell"/>
</dbReference>
<dbReference type="PROSITE" id="PS00198">
    <property type="entry name" value="4FE4S_FER_1"/>
    <property type="match status" value="1"/>
</dbReference>
<gene>
    <name evidence="8" type="ORF">ThesuDRAFT_01401</name>
</gene>
<evidence type="ECO:0000256" key="3">
    <source>
        <dbReference type="ARBA" id="ARBA00022723"/>
    </source>
</evidence>
<reference evidence="8" key="2">
    <citation type="submission" date="2012-10" db="EMBL/GenBank/DDBJ databases">
        <title>Improved high-quality draft of Thermaerobacter subterraneus C21, DSM 13965.</title>
        <authorList>
            <consortium name="DOE Joint Genome Institute"/>
            <person name="Eisen J."/>
            <person name="Huntemann M."/>
            <person name="Wei C.-L."/>
            <person name="Han J."/>
            <person name="Detter J.C."/>
            <person name="Han C."/>
            <person name="Tapia R."/>
            <person name="Chen A."/>
            <person name="Kyrpides N."/>
            <person name="Mavromatis K."/>
            <person name="Markowitz V."/>
            <person name="Szeto E."/>
            <person name="Ivanova N."/>
            <person name="Mikhailova N."/>
            <person name="Ovchinnikova G."/>
            <person name="Pagani I."/>
            <person name="Pati A."/>
            <person name="Goodwin L."/>
            <person name="Nordberg H.P."/>
            <person name="Cantor M.N."/>
            <person name="Hua S.X."/>
            <person name="Woyke T."/>
            <person name="Eisen J."/>
            <person name="Klenk H.-P."/>
        </authorList>
    </citation>
    <scope>NUCLEOTIDE SEQUENCE [LARGE SCALE GENOMIC DNA]</scope>
    <source>
        <strain evidence="8">DSM 13965</strain>
    </source>
</reference>
<feature type="transmembrane region" description="Helical" evidence="7">
    <location>
        <begin position="77"/>
        <end position="97"/>
    </location>
</feature>
<evidence type="ECO:0000256" key="6">
    <source>
        <dbReference type="ARBA" id="ARBA00023136"/>
    </source>
</evidence>
<feature type="transmembrane region" description="Helical" evidence="7">
    <location>
        <begin position="314"/>
        <end position="337"/>
    </location>
</feature>
<evidence type="ECO:0008006" key="10">
    <source>
        <dbReference type="Google" id="ProtNLM"/>
    </source>
</evidence>
<dbReference type="Proteomes" id="UP000005710">
    <property type="component" value="Unassembled WGS sequence"/>
</dbReference>